<evidence type="ECO:0000256" key="1">
    <source>
        <dbReference type="ARBA" id="ARBA00022468"/>
    </source>
</evidence>
<evidence type="ECO:0000313" key="4">
    <source>
        <dbReference type="EMBL" id="CAB3379393.1"/>
    </source>
</evidence>
<feature type="compositionally biased region" description="Low complexity" evidence="2">
    <location>
        <begin position="1182"/>
        <end position="1207"/>
    </location>
</feature>
<feature type="compositionally biased region" description="Polar residues" evidence="2">
    <location>
        <begin position="1286"/>
        <end position="1302"/>
    </location>
</feature>
<proteinExistence type="predicted"/>
<feature type="compositionally biased region" description="Polar residues" evidence="2">
    <location>
        <begin position="163"/>
        <end position="177"/>
    </location>
</feature>
<feature type="compositionally biased region" description="Basic and acidic residues" evidence="2">
    <location>
        <begin position="1314"/>
        <end position="1337"/>
    </location>
</feature>
<dbReference type="GO" id="GO:0005096">
    <property type="term" value="F:GTPase activator activity"/>
    <property type="evidence" value="ECO:0007669"/>
    <property type="project" value="UniProtKB-KW"/>
</dbReference>
<feature type="compositionally biased region" description="Basic residues" evidence="2">
    <location>
        <begin position="1141"/>
        <end position="1150"/>
    </location>
</feature>
<feature type="compositionally biased region" description="Polar residues" evidence="2">
    <location>
        <begin position="300"/>
        <end position="317"/>
    </location>
</feature>
<reference evidence="4 5" key="1">
    <citation type="submission" date="2020-04" db="EMBL/GenBank/DDBJ databases">
        <authorList>
            <person name="Alioto T."/>
            <person name="Alioto T."/>
            <person name="Gomez Garrido J."/>
        </authorList>
    </citation>
    <scope>NUCLEOTIDE SEQUENCE [LARGE SCALE GENOMIC DNA]</scope>
</reference>
<feature type="compositionally biased region" description="Polar residues" evidence="2">
    <location>
        <begin position="348"/>
        <end position="363"/>
    </location>
</feature>
<dbReference type="PANTHER" id="PTHR12635">
    <property type="entry name" value="RHO-GTPASE-ACTIVATING PROTEIN 6 FAMILY MEMBER"/>
    <property type="match status" value="1"/>
</dbReference>
<feature type="region of interest" description="Disordered" evidence="2">
    <location>
        <begin position="662"/>
        <end position="682"/>
    </location>
</feature>
<dbReference type="InterPro" id="IPR008936">
    <property type="entry name" value="Rho_GTPase_activation_prot"/>
</dbReference>
<feature type="compositionally biased region" description="Polar residues" evidence="2">
    <location>
        <begin position="1089"/>
        <end position="1106"/>
    </location>
</feature>
<feature type="compositionally biased region" description="Polar residues" evidence="2">
    <location>
        <begin position="668"/>
        <end position="682"/>
    </location>
</feature>
<feature type="region of interest" description="Disordered" evidence="2">
    <location>
        <begin position="262"/>
        <end position="449"/>
    </location>
</feature>
<feature type="compositionally biased region" description="Basic and acidic residues" evidence="2">
    <location>
        <begin position="1115"/>
        <end position="1127"/>
    </location>
</feature>
<name>A0A8S1DHK0_9INSE</name>
<dbReference type="Gene3D" id="1.10.555.10">
    <property type="entry name" value="Rho GTPase activation protein"/>
    <property type="match status" value="1"/>
</dbReference>
<keyword evidence="1" id="KW-0343">GTPase activation</keyword>
<dbReference type="PANTHER" id="PTHR12635:SF7">
    <property type="entry name" value="RHO GTPASE ACTIVATING PROTEIN 6-RELATED"/>
    <property type="match status" value="1"/>
</dbReference>
<feature type="domain" description="Rho-GAP" evidence="3">
    <location>
        <begin position="831"/>
        <end position="1035"/>
    </location>
</feature>
<feature type="compositionally biased region" description="Basic and acidic residues" evidence="2">
    <location>
        <begin position="1366"/>
        <end position="1380"/>
    </location>
</feature>
<feature type="region of interest" description="Disordered" evidence="2">
    <location>
        <begin position="1314"/>
        <end position="1380"/>
    </location>
</feature>
<feature type="compositionally biased region" description="Polar residues" evidence="2">
    <location>
        <begin position="404"/>
        <end position="416"/>
    </location>
</feature>
<protein>
    <recommendedName>
        <fullName evidence="3">Rho-GAP domain-containing protein</fullName>
    </recommendedName>
</protein>
<feature type="region of interest" description="Disordered" evidence="2">
    <location>
        <begin position="797"/>
        <end position="823"/>
    </location>
</feature>
<dbReference type="PROSITE" id="PS50238">
    <property type="entry name" value="RHOGAP"/>
    <property type="match status" value="1"/>
</dbReference>
<feature type="region of interest" description="Disordered" evidence="2">
    <location>
        <begin position="1228"/>
        <end position="1261"/>
    </location>
</feature>
<dbReference type="InterPro" id="IPR000198">
    <property type="entry name" value="RhoGAP_dom"/>
</dbReference>
<feature type="region of interest" description="Disordered" evidence="2">
    <location>
        <begin position="74"/>
        <end position="93"/>
    </location>
</feature>
<feature type="compositionally biased region" description="Polar residues" evidence="2">
    <location>
        <begin position="489"/>
        <end position="511"/>
    </location>
</feature>
<feature type="region of interest" description="Disordered" evidence="2">
    <location>
        <begin position="1075"/>
        <end position="1207"/>
    </location>
</feature>
<dbReference type="EMBL" id="CADEPI010000185">
    <property type="protein sequence ID" value="CAB3379393.1"/>
    <property type="molecule type" value="Genomic_DNA"/>
</dbReference>
<feature type="compositionally biased region" description="Basic and acidic residues" evidence="2">
    <location>
        <begin position="1274"/>
        <end position="1283"/>
    </location>
</feature>
<feature type="region of interest" description="Disordered" evidence="2">
    <location>
        <begin position="1274"/>
        <end position="1302"/>
    </location>
</feature>
<evidence type="ECO:0000256" key="2">
    <source>
        <dbReference type="SAM" id="MobiDB-lite"/>
    </source>
</evidence>
<dbReference type="Proteomes" id="UP000494165">
    <property type="component" value="Unassembled WGS sequence"/>
</dbReference>
<sequence>MATFKCVKTKKERWLLTRKTWRYMADAGRKLIPEGATNRAEDLPAIEANFQEVCKKEKRFLLWRKSSYPSALKPSRSQRAAARGGKVGAKDRAGSTTELELGILTARLRGARNSLPGDSLEEELNEWEDVETPRLAAKVEKGDKGDKADKKPPFWNRPKSQKAKGSSESMQALTAGQDSGGTEFAPYKKSVLQESQAGAIAAGRKIRYGAGSLPDNSSPDRECVRLRHVERDDRDIRTEGVRESWFKGAIRRSETAIHDFQQTAASRFSKPRNVDRSNSVDDTNLETLISDDDGDAYESGQVQSSHSRNYELRQNMTLPGLSLSRPGNYPSAGQVQSKERMTRRTSKSDFFSFQSHLTNWRNSPSDESKPYVPSTSSVSKGSGYHHSSDGGALSPKSFADLRPTPSTSSRDTQTYESLRYSYKPSDLKPTFKDKRVTATAEGDKKAERVPEAGAKICDQGVQTLAISDAIMAVIDLKVINEMKEVAPESGTQSPVPQETPPKNTSQTSTPRRASVDRGNTVDDCSPSVGDKLMRYLKMARKKNANDKPDRFKTVNYDRNLRFIKAKGPIQDENEKWVQTNESWLSMPDDPNLFDESAVFSSDSSDLGFSSRDSFDAGEMSQGQSFLSQLFSGLQHAAAMQKSKSSSHVGHHGSRLMAKKIWRTRSKSQSRATPSSTSLWTPQGQCRWTSVTGKTVILPGSSLLQLTDIERIVLQQVALAKLQQLNLGVNIRVPPDESTTPAAKPKRRPYLLKRKALTTGFFDTGRKDENKEKDGANLVFGIPLVQCIANDRLSEGRTELRRRSHHGSRTSCSSLAEAAKPEKGGSCESLPAGLLEVAADEEPISPSVPHLVSTCCNHISKYGLNTLGIFRVSSSKKRVRQLRDDFDSGRDVEMPPDLCPHDAATLLKEFFRDLPDPLMSRELYPAFIQTQRIRNRRLQLEALCHLVQLLPAVNRDTLATLLAFLNNVSQNATDRRSDAGEVVPGNKMDSTNLATLFAPNILHCFKPGAKEVDKPEERSDAINVTRSLIDHYAEVFEVSAELLDEMYVHMMDSHPDTLDQLLRKLCYGSDDLADDGDNSVFEGSEGGSSVPRTPTDGTLTPVSNTADEPQRSWADSPKKVWTREEFLHETAGMGGPDVGNSHRARERSKKRGKEEETPTRWFQGSRKREKSSSEEGRRRRSGGSEPTTPISSPPTLSFPSSRSPSLDTSGVITASLKIPFSLDDIPYIEDERTTRSRPSTDSAIGSTLSPVSGASSPSDEGITGRILIPTKISIEPKDKEDGGKTKLMTSSESKVQVVTSGSKVTTTMHTVLRKIERTPSGKEEKKKYTRRRYSDTRHQTTNFPDVEVLESAAAADSNRASQKWKRRELIASDPKEHETFV</sequence>
<dbReference type="OrthoDB" id="10024839at2759"/>
<keyword evidence="5" id="KW-1185">Reference proteome</keyword>
<dbReference type="GO" id="GO:0007165">
    <property type="term" value="P:signal transduction"/>
    <property type="evidence" value="ECO:0007669"/>
    <property type="project" value="InterPro"/>
</dbReference>
<evidence type="ECO:0000259" key="3">
    <source>
        <dbReference type="PROSITE" id="PS50238"/>
    </source>
</evidence>
<organism evidence="4 5">
    <name type="scientific">Cloeon dipterum</name>
    <dbReference type="NCBI Taxonomy" id="197152"/>
    <lineage>
        <taxon>Eukaryota</taxon>
        <taxon>Metazoa</taxon>
        <taxon>Ecdysozoa</taxon>
        <taxon>Arthropoda</taxon>
        <taxon>Hexapoda</taxon>
        <taxon>Insecta</taxon>
        <taxon>Pterygota</taxon>
        <taxon>Palaeoptera</taxon>
        <taxon>Ephemeroptera</taxon>
        <taxon>Pisciforma</taxon>
        <taxon>Baetidae</taxon>
        <taxon>Cloeon</taxon>
    </lineage>
</organism>
<feature type="compositionally biased region" description="Basic and acidic residues" evidence="2">
    <location>
        <begin position="425"/>
        <end position="449"/>
    </location>
</feature>
<accession>A0A8S1DHK0</accession>
<feature type="region of interest" description="Disordered" evidence="2">
    <location>
        <begin position="485"/>
        <end position="526"/>
    </location>
</feature>
<dbReference type="InterPro" id="IPR037863">
    <property type="entry name" value="RHOGAP6/36"/>
</dbReference>
<feature type="region of interest" description="Disordered" evidence="2">
    <location>
        <begin position="138"/>
        <end position="181"/>
    </location>
</feature>
<feature type="compositionally biased region" description="Basic and acidic residues" evidence="2">
    <location>
        <begin position="138"/>
        <end position="152"/>
    </location>
</feature>
<dbReference type="SMART" id="SM00324">
    <property type="entry name" value="RhoGAP"/>
    <property type="match status" value="1"/>
</dbReference>
<evidence type="ECO:0000313" key="5">
    <source>
        <dbReference type="Proteomes" id="UP000494165"/>
    </source>
</evidence>
<feature type="compositionally biased region" description="Polar residues" evidence="2">
    <location>
        <begin position="1235"/>
        <end position="1257"/>
    </location>
</feature>
<dbReference type="SUPFAM" id="SSF48350">
    <property type="entry name" value="GTPase activation domain, GAP"/>
    <property type="match status" value="1"/>
</dbReference>
<comment type="caution">
    <text evidence="4">The sequence shown here is derived from an EMBL/GenBank/DDBJ whole genome shotgun (WGS) entry which is preliminary data.</text>
</comment>
<dbReference type="Pfam" id="PF00620">
    <property type="entry name" value="RhoGAP"/>
    <property type="match status" value="1"/>
</dbReference>
<gene>
    <name evidence="4" type="ORF">CLODIP_2_CD04134</name>
</gene>